<keyword evidence="1" id="KW-0596">Phosphopantetheine</keyword>
<dbReference type="InterPro" id="IPR042104">
    <property type="entry name" value="PKS_dehydratase_sf"/>
</dbReference>
<dbReference type="InterPro" id="IPR011251">
    <property type="entry name" value="Luciferase-like_dom"/>
</dbReference>
<dbReference type="InterPro" id="IPR009081">
    <property type="entry name" value="PP-bd_ACP"/>
</dbReference>
<dbReference type="PROSITE" id="PS50075">
    <property type="entry name" value="CARRIER"/>
    <property type="match status" value="1"/>
</dbReference>
<dbReference type="InterPro" id="IPR020806">
    <property type="entry name" value="PKS_PP-bd"/>
</dbReference>
<dbReference type="GO" id="GO:0031177">
    <property type="term" value="F:phosphopantetheine binding"/>
    <property type="evidence" value="ECO:0007669"/>
    <property type="project" value="InterPro"/>
</dbReference>
<dbReference type="InterPro" id="IPR036291">
    <property type="entry name" value="NAD(P)-bd_dom_sf"/>
</dbReference>
<dbReference type="InterPro" id="IPR013968">
    <property type="entry name" value="PKS_KR"/>
</dbReference>
<feature type="region of interest" description="C-terminal hotdog fold" evidence="3">
    <location>
        <begin position="413"/>
        <end position="560"/>
    </location>
</feature>
<feature type="domain" description="Carrier" evidence="4">
    <location>
        <begin position="1114"/>
        <end position="1191"/>
    </location>
</feature>
<dbReference type="NCBIfam" id="TIGR04020">
    <property type="entry name" value="seco_metab_LLM"/>
    <property type="match status" value="1"/>
</dbReference>
<dbReference type="OrthoDB" id="139272at2"/>
<dbReference type="InterPro" id="IPR049900">
    <property type="entry name" value="PKS_mFAS_DH"/>
</dbReference>
<dbReference type="RefSeq" id="WP_126627817.1">
    <property type="nucleotide sequence ID" value="NZ_BIFT01000001.1"/>
</dbReference>
<evidence type="ECO:0000256" key="1">
    <source>
        <dbReference type="ARBA" id="ARBA00022450"/>
    </source>
</evidence>
<dbReference type="PANTHER" id="PTHR43775:SF37">
    <property type="entry name" value="SI:DKEY-61P9.11"/>
    <property type="match status" value="1"/>
</dbReference>
<evidence type="ECO:0000259" key="5">
    <source>
        <dbReference type="PROSITE" id="PS52019"/>
    </source>
</evidence>
<keyword evidence="2" id="KW-0597">Phosphoprotein</keyword>
<dbReference type="EMBL" id="BIFT01000001">
    <property type="protein sequence ID" value="GCE27474.1"/>
    <property type="molecule type" value="Genomic_DNA"/>
</dbReference>
<dbReference type="SUPFAM" id="SSF51735">
    <property type="entry name" value="NAD(P)-binding Rossmann-fold domains"/>
    <property type="match status" value="2"/>
</dbReference>
<gene>
    <name evidence="6" type="ORF">KDA_29580</name>
</gene>
<dbReference type="Pfam" id="PF00550">
    <property type="entry name" value="PP-binding"/>
    <property type="match status" value="1"/>
</dbReference>
<accession>A0A402B7X9</accession>
<name>A0A402B7X9_9CHLR</name>
<dbReference type="GO" id="GO:0006633">
    <property type="term" value="P:fatty acid biosynthetic process"/>
    <property type="evidence" value="ECO:0007669"/>
    <property type="project" value="TreeGrafter"/>
</dbReference>
<dbReference type="Gene3D" id="3.10.129.110">
    <property type="entry name" value="Polyketide synthase dehydratase"/>
    <property type="match status" value="1"/>
</dbReference>
<protein>
    <submittedName>
        <fullName evidence="6">Uncharacterized protein</fullName>
    </submittedName>
</protein>
<dbReference type="GO" id="GO:0004312">
    <property type="term" value="F:fatty acid synthase activity"/>
    <property type="evidence" value="ECO:0007669"/>
    <property type="project" value="TreeGrafter"/>
</dbReference>
<feature type="domain" description="PKS/mFAS DH" evidence="5">
    <location>
        <begin position="242"/>
        <end position="560"/>
    </location>
</feature>
<comment type="caution">
    <text evidence="6">The sequence shown here is derived from an EMBL/GenBank/DDBJ whole genome shotgun (WGS) entry which is preliminary data.</text>
</comment>
<dbReference type="InterPro" id="IPR036661">
    <property type="entry name" value="Luciferase-like_sf"/>
</dbReference>
<dbReference type="InterPro" id="IPR036736">
    <property type="entry name" value="ACP-like_sf"/>
</dbReference>
<dbReference type="SUPFAM" id="SSF47336">
    <property type="entry name" value="ACP-like"/>
    <property type="match status" value="1"/>
</dbReference>
<organism evidence="6 7">
    <name type="scientific">Dictyobacter alpinus</name>
    <dbReference type="NCBI Taxonomy" id="2014873"/>
    <lineage>
        <taxon>Bacteria</taxon>
        <taxon>Bacillati</taxon>
        <taxon>Chloroflexota</taxon>
        <taxon>Ktedonobacteria</taxon>
        <taxon>Ktedonobacterales</taxon>
        <taxon>Dictyobacteraceae</taxon>
        <taxon>Dictyobacter</taxon>
    </lineage>
</organism>
<evidence type="ECO:0000259" key="4">
    <source>
        <dbReference type="PROSITE" id="PS50075"/>
    </source>
</evidence>
<dbReference type="PANTHER" id="PTHR43775">
    <property type="entry name" value="FATTY ACID SYNTHASE"/>
    <property type="match status" value="1"/>
</dbReference>
<dbReference type="InterPro" id="IPR050091">
    <property type="entry name" value="PKS_NRPS_Biosynth_Enz"/>
</dbReference>
<sequence>MASPTTSSGGPNINFGLIFFSSGETPFHKHKYRLVIESTKFADQHDFSSVWIPERHFTKDGWLYPNPAVLQAALARETRQIQLRAGSVVLPLHNPIRVAEEWAMVDNLSGGRVGIAFASGWHPNDFSLAPENYEQRQQVMYQGIETIKKLWRGEKIQVTGGDGRQVEIQTYPTPIQAELPYWVTAAGNPATFAKAGEIGANLLTHMYNQSVPELAEKIRIYRNARAEHGYDPATGQVSVMLHTFIGQDEETVRQQVQGPFCEYLKSASYLVNAIAYSRGQQVDLNTLSEEDLNEYLHFVMDRLISTQRVLFGTPEQCVDLMVQLKDAGVTEIACQLDFGVDVDVVLENMPFLNQLKDLANARLNTREQPRFASMALQTEQHTTNGHIPTTIATATTSPVDDTNSLSRIRQRCQTTIDLGTFYQRLERHGVQLGSSFQGIQRLWQGTNEALGQIKLAADLQDKDYMIHPTLLDAALQVLIAALPQELLESEGNLYLPTGIRSFEVYQALGTTVWSHAQLTGDSSTTAEMLEGDVHIFDEQGHLLALASGLQLQQTKLPTAPNAPAFPEIQPDIELQEWLYGLQWEPLDLAHNAQIPLTGHWLIFSDKNGVGQQVIQQLEHHGVSYSSVMAGADYRVLAQGQYQIDPTRPEETQRVLAEILQRQPLTGIIHLWSLDTTPTEATSVASLEEDQVVSSGHALQLIQALVTVSGQPPQVWFVTRGAQAVTPTQSHFELSQSPLWGLGKTCAMEHPELWGGLIDLDPEETARTAAGQLLAALQQYQQEDQLAFRAGQSYVARLVRNRALTARTIRLQKEGSYLITGGLWGLGLEVARRFAEQGAGHLILLGRSKLPARNTWDYLSVGSRQAYQAAGIRELERMGAQVHYASVDVTDEIQLRSFLTSYMQQGYPAIKGVIHAASVWQDAQGESLVRPLAQLTPEALTAVFRPKVLGSWLLHKLLKQYPQDFFVAFSSGASLFGSAAQGNYAAAGEFLDMLAHYQRAQGQPALSIDWGAISQIGFGATSEGLRVHEYWESRGIQRISPRQVLAALEFLIPQDIARIGVIKLDWQLLTRYYKQIAALPLVRHLADTATTTDEAAQTGSSSSIIETLQAAPSEAWPHILQAYLRSQITNVLRIPEERLDNEQPLTALGLDSLMAIELKNRMESELGIRIPIVTFLQGPSIIQFANQLQQQLAEAQPQQTIQTPEPELEQPLVQVEQLSSQDLDAFLAQMLPEEVLHASNGHSTVAEDITTQDAATLLEQLDQLSDEQVDALLGEIARKEDFTL</sequence>
<dbReference type="CDD" id="cd08955">
    <property type="entry name" value="KR_2_FAS_SDR_x"/>
    <property type="match status" value="1"/>
</dbReference>
<evidence type="ECO:0000256" key="2">
    <source>
        <dbReference type="ARBA" id="ARBA00022553"/>
    </source>
</evidence>
<dbReference type="Pfam" id="PF14765">
    <property type="entry name" value="PS-DH"/>
    <property type="match status" value="1"/>
</dbReference>
<dbReference type="SUPFAM" id="SSF51679">
    <property type="entry name" value="Bacterial luciferase-like"/>
    <property type="match status" value="1"/>
</dbReference>
<evidence type="ECO:0000313" key="7">
    <source>
        <dbReference type="Proteomes" id="UP000287171"/>
    </source>
</evidence>
<dbReference type="GO" id="GO:0016705">
    <property type="term" value="F:oxidoreductase activity, acting on paired donors, with incorporation or reduction of molecular oxygen"/>
    <property type="evidence" value="ECO:0007669"/>
    <property type="project" value="InterPro"/>
</dbReference>
<feature type="region of interest" description="N-terminal hotdog fold" evidence="3">
    <location>
        <begin position="242"/>
        <end position="394"/>
    </location>
</feature>
<dbReference type="PROSITE" id="PS52019">
    <property type="entry name" value="PKS_MFAS_DH"/>
    <property type="match status" value="1"/>
</dbReference>
<dbReference type="Proteomes" id="UP000287171">
    <property type="component" value="Unassembled WGS sequence"/>
</dbReference>
<dbReference type="InterPro" id="IPR057326">
    <property type="entry name" value="KR_dom"/>
</dbReference>
<dbReference type="Pfam" id="PF00296">
    <property type="entry name" value="Bac_luciferase"/>
    <property type="match status" value="1"/>
</dbReference>
<dbReference type="Pfam" id="PF08659">
    <property type="entry name" value="KR"/>
    <property type="match status" value="1"/>
</dbReference>
<keyword evidence="7" id="KW-1185">Reference proteome</keyword>
<dbReference type="SMART" id="SM00822">
    <property type="entry name" value="PKS_KR"/>
    <property type="match status" value="1"/>
</dbReference>
<dbReference type="InterPro" id="IPR024011">
    <property type="entry name" value="Biosynth_lucif-like_mOase_dom"/>
</dbReference>
<dbReference type="InterPro" id="IPR049551">
    <property type="entry name" value="PKS_DH_C"/>
</dbReference>
<reference evidence="7" key="1">
    <citation type="submission" date="2018-12" db="EMBL/GenBank/DDBJ databases">
        <title>Tengunoibacter tsumagoiensis gen. nov., sp. nov., Dictyobacter kobayashii sp. nov., D. alpinus sp. nov., and D. joshuensis sp. nov. and description of Dictyobacteraceae fam. nov. within the order Ktedonobacterales isolated from Tengu-no-mugimeshi.</title>
        <authorList>
            <person name="Wang C.M."/>
            <person name="Zheng Y."/>
            <person name="Sakai Y."/>
            <person name="Toyoda A."/>
            <person name="Minakuchi Y."/>
            <person name="Abe K."/>
            <person name="Yokota A."/>
            <person name="Yabe S."/>
        </authorList>
    </citation>
    <scope>NUCLEOTIDE SEQUENCE [LARGE SCALE GENOMIC DNA]</scope>
    <source>
        <strain evidence="7">Uno16</strain>
    </source>
</reference>
<dbReference type="Gene3D" id="3.20.20.30">
    <property type="entry name" value="Luciferase-like domain"/>
    <property type="match status" value="1"/>
</dbReference>
<proteinExistence type="predicted"/>
<dbReference type="Gene3D" id="1.10.1200.10">
    <property type="entry name" value="ACP-like"/>
    <property type="match status" value="1"/>
</dbReference>
<comment type="caution">
    <text evidence="3">Lacks conserved residue(s) required for the propagation of feature annotation.</text>
</comment>
<evidence type="ECO:0000256" key="3">
    <source>
        <dbReference type="PROSITE-ProRule" id="PRU01363"/>
    </source>
</evidence>
<dbReference type="SMART" id="SM00823">
    <property type="entry name" value="PKS_PP"/>
    <property type="match status" value="1"/>
</dbReference>
<evidence type="ECO:0000313" key="6">
    <source>
        <dbReference type="EMBL" id="GCE27474.1"/>
    </source>
</evidence>
<dbReference type="Gene3D" id="3.40.50.720">
    <property type="entry name" value="NAD(P)-binding Rossmann-like Domain"/>
    <property type="match status" value="1"/>
</dbReference>